<evidence type="ECO:0000256" key="6">
    <source>
        <dbReference type="SAM" id="MobiDB-lite"/>
    </source>
</evidence>
<evidence type="ECO:0000313" key="8">
    <source>
        <dbReference type="Proteomes" id="UP000823775"/>
    </source>
</evidence>
<evidence type="ECO:0000256" key="3">
    <source>
        <dbReference type="ARBA" id="ARBA00021456"/>
    </source>
</evidence>
<dbReference type="Pfam" id="PF10839">
    <property type="entry name" value="DUF2647"/>
    <property type="match status" value="1"/>
</dbReference>
<organism evidence="7 8">
    <name type="scientific">Datura stramonium</name>
    <name type="common">Jimsonweed</name>
    <name type="synonym">Common thornapple</name>
    <dbReference type="NCBI Taxonomy" id="4076"/>
    <lineage>
        <taxon>Eukaryota</taxon>
        <taxon>Viridiplantae</taxon>
        <taxon>Streptophyta</taxon>
        <taxon>Embryophyta</taxon>
        <taxon>Tracheophyta</taxon>
        <taxon>Spermatophyta</taxon>
        <taxon>Magnoliopsida</taxon>
        <taxon>eudicotyledons</taxon>
        <taxon>Gunneridae</taxon>
        <taxon>Pentapetalae</taxon>
        <taxon>asterids</taxon>
        <taxon>lamiids</taxon>
        <taxon>Solanales</taxon>
        <taxon>Solanaceae</taxon>
        <taxon>Solanoideae</taxon>
        <taxon>Datureae</taxon>
        <taxon>Datura</taxon>
    </lineage>
</organism>
<sequence length="216" mass="24490">MGAIRVRSNVDPTFRGPRGIQAVRGTTTAPLFSRINTSLISVWTAISPKHRFRFQPQCENKMEHLTHLHRPRTTEITLSFWGDGGIVPFEPFFLDSKSKWEQTCQEVRKKGGNKHLEERGWMSNCPGGNDSILYLNRWLAPQLESADLPGFPHLRPLGKRIKLALANSDALSPFNPWSEMRQKKGRKIHGPAYLHPCGVSRSPQGRLRHPGVTDRP</sequence>
<reference evidence="7 8" key="1">
    <citation type="journal article" date="2021" name="BMC Genomics">
        <title>Datura genome reveals duplications of psychoactive alkaloid biosynthetic genes and high mutation rate following tissue culture.</title>
        <authorList>
            <person name="Rajewski A."/>
            <person name="Carter-House D."/>
            <person name="Stajich J."/>
            <person name="Litt A."/>
        </authorList>
    </citation>
    <scope>NUCLEOTIDE SEQUENCE [LARGE SCALE GENOMIC DNA]</scope>
    <source>
        <strain evidence="7">AR-01</strain>
    </source>
</reference>
<evidence type="ECO:0000313" key="7">
    <source>
        <dbReference type="EMBL" id="MCD9640578.1"/>
    </source>
</evidence>
<dbReference type="InterPro" id="IPR022546">
    <property type="entry name" value="Uncharacterised_Ycf68"/>
</dbReference>
<gene>
    <name evidence="7" type="ORF">HAX54_025954</name>
</gene>
<evidence type="ECO:0000256" key="1">
    <source>
        <dbReference type="ARBA" id="ARBA00004229"/>
    </source>
</evidence>
<comment type="similarity">
    <text evidence="2">Belongs to the ycf68 family.</text>
</comment>
<keyword evidence="4" id="KW-0150">Chloroplast</keyword>
<evidence type="ECO:0000256" key="4">
    <source>
        <dbReference type="ARBA" id="ARBA00022528"/>
    </source>
</evidence>
<dbReference type="PANTHER" id="PTHR34890">
    <property type="entry name" value="ORF16-LACZ FUSION PROTEIN-RELATED"/>
    <property type="match status" value="1"/>
</dbReference>
<name>A0ABS8V0M0_DATST</name>
<comment type="subcellular location">
    <subcellularLocation>
        <location evidence="1">Plastid</location>
        <location evidence="1">Chloroplast</location>
    </subcellularLocation>
</comment>
<comment type="caution">
    <text evidence="7">The sequence shown here is derived from an EMBL/GenBank/DDBJ whole genome shotgun (WGS) entry which is preliminary data.</text>
</comment>
<evidence type="ECO:0000256" key="2">
    <source>
        <dbReference type="ARBA" id="ARBA00007638"/>
    </source>
</evidence>
<proteinExistence type="inferred from homology"/>
<dbReference type="Proteomes" id="UP000823775">
    <property type="component" value="Unassembled WGS sequence"/>
</dbReference>
<dbReference type="EMBL" id="JACEIK010003153">
    <property type="protein sequence ID" value="MCD9640578.1"/>
    <property type="molecule type" value="Genomic_DNA"/>
</dbReference>
<keyword evidence="5" id="KW-0934">Plastid</keyword>
<keyword evidence="8" id="KW-1185">Reference proteome</keyword>
<protein>
    <recommendedName>
        <fullName evidence="3">Uncharacterized protein ycf68</fullName>
    </recommendedName>
</protein>
<accession>A0ABS8V0M0</accession>
<feature type="region of interest" description="Disordered" evidence="6">
    <location>
        <begin position="189"/>
        <end position="216"/>
    </location>
</feature>
<evidence type="ECO:0000256" key="5">
    <source>
        <dbReference type="ARBA" id="ARBA00022640"/>
    </source>
</evidence>